<evidence type="ECO:0000259" key="1">
    <source>
        <dbReference type="Pfam" id="PF00117"/>
    </source>
</evidence>
<reference evidence="3" key="1">
    <citation type="journal article" date="2019" name="Int. J. Syst. Evol. Microbiol.">
        <title>The Global Catalogue of Microorganisms (GCM) 10K type strain sequencing project: providing services to taxonomists for standard genome sequencing and annotation.</title>
        <authorList>
            <consortium name="The Broad Institute Genomics Platform"/>
            <consortium name="The Broad Institute Genome Sequencing Center for Infectious Disease"/>
            <person name="Wu L."/>
            <person name="Ma J."/>
        </authorList>
    </citation>
    <scope>NUCLEOTIDE SEQUENCE [LARGE SCALE GENOMIC DNA]</scope>
    <source>
        <strain evidence="3">JCM 9651</strain>
    </source>
</reference>
<accession>A0ABP6S545</accession>
<keyword evidence="2" id="KW-0315">Glutamine amidotransferase</keyword>
<organism evidence="2 3">
    <name type="scientific">Streptomyces sannanensis</name>
    <dbReference type="NCBI Taxonomy" id="285536"/>
    <lineage>
        <taxon>Bacteria</taxon>
        <taxon>Bacillati</taxon>
        <taxon>Actinomycetota</taxon>
        <taxon>Actinomycetes</taxon>
        <taxon>Kitasatosporales</taxon>
        <taxon>Streptomycetaceae</taxon>
        <taxon>Streptomyces</taxon>
    </lineage>
</organism>
<dbReference type="CDD" id="cd01741">
    <property type="entry name" value="GATase1_1"/>
    <property type="match status" value="1"/>
</dbReference>
<protein>
    <submittedName>
        <fullName evidence="2">Type 1 glutamine amidotransferase</fullName>
    </submittedName>
</protein>
<dbReference type="InterPro" id="IPR029062">
    <property type="entry name" value="Class_I_gatase-like"/>
</dbReference>
<keyword evidence="3" id="KW-1185">Reference proteome</keyword>
<sequence>MRALIVQHDHFTEPGLVGARLTERGYDLTTVTVVPEHQHRTPDVPFTFPDADGWDLVVSLGAPWSVYDATAVGTWIGGELALLRKAHHLGVPVLGVCFGAQALATALGGSVEAAPRPEIGWVEVDTDDPSLVPSGPWMQWHYDRCVLPPGAVELARNATCAQAFRAGRALGVQFHPEITTAVIRAYLDLDGRKQCAQHGVDPDELLAHSRAMEATARENARRLVDGFLDRVAYPAGGR</sequence>
<dbReference type="InterPro" id="IPR044992">
    <property type="entry name" value="ChyE-like"/>
</dbReference>
<dbReference type="InterPro" id="IPR017926">
    <property type="entry name" value="GATASE"/>
</dbReference>
<gene>
    <name evidence="2" type="ORF">GCM10020367_06370</name>
</gene>
<dbReference type="Proteomes" id="UP001499990">
    <property type="component" value="Unassembled WGS sequence"/>
</dbReference>
<dbReference type="EMBL" id="BAAAYL010000001">
    <property type="protein sequence ID" value="GAA3368353.1"/>
    <property type="molecule type" value="Genomic_DNA"/>
</dbReference>
<dbReference type="PANTHER" id="PTHR42695">
    <property type="entry name" value="GLUTAMINE AMIDOTRANSFERASE YLR126C-RELATED"/>
    <property type="match status" value="1"/>
</dbReference>
<feature type="domain" description="Glutamine amidotransferase" evidence="1">
    <location>
        <begin position="50"/>
        <end position="180"/>
    </location>
</feature>
<comment type="caution">
    <text evidence="2">The sequence shown here is derived from an EMBL/GenBank/DDBJ whole genome shotgun (WGS) entry which is preliminary data.</text>
</comment>
<dbReference type="SUPFAM" id="SSF52317">
    <property type="entry name" value="Class I glutamine amidotransferase-like"/>
    <property type="match status" value="1"/>
</dbReference>
<dbReference type="Pfam" id="PF00117">
    <property type="entry name" value="GATase"/>
    <property type="match status" value="1"/>
</dbReference>
<proteinExistence type="predicted"/>
<dbReference type="PROSITE" id="PS51273">
    <property type="entry name" value="GATASE_TYPE_1"/>
    <property type="match status" value="1"/>
</dbReference>
<name>A0ABP6S545_9ACTN</name>
<evidence type="ECO:0000313" key="2">
    <source>
        <dbReference type="EMBL" id="GAA3368353.1"/>
    </source>
</evidence>
<dbReference type="Gene3D" id="3.40.50.880">
    <property type="match status" value="1"/>
</dbReference>
<dbReference type="RefSeq" id="WP_345034422.1">
    <property type="nucleotide sequence ID" value="NZ_BAAAYL010000001.1"/>
</dbReference>
<evidence type="ECO:0000313" key="3">
    <source>
        <dbReference type="Proteomes" id="UP001499990"/>
    </source>
</evidence>
<dbReference type="PANTHER" id="PTHR42695:SF5">
    <property type="entry name" value="GLUTAMINE AMIDOTRANSFERASE YLR126C-RELATED"/>
    <property type="match status" value="1"/>
</dbReference>